<dbReference type="RefSeq" id="WP_092619753.1">
    <property type="nucleotide sequence ID" value="NZ_FMYK01000005.1"/>
</dbReference>
<dbReference type="Proteomes" id="UP000242317">
    <property type="component" value="Unassembled WGS sequence"/>
</dbReference>
<reference evidence="2" key="1">
    <citation type="submission" date="2016-09" db="EMBL/GenBank/DDBJ databases">
        <authorList>
            <person name="Varghese N."/>
            <person name="Submissions S."/>
        </authorList>
    </citation>
    <scope>NUCLEOTIDE SEQUENCE [LARGE SCALE GENOMIC DNA]</scope>
    <source>
        <strain evidence="2">ANC 3699</strain>
    </source>
</reference>
<gene>
    <name evidence="1" type="ORF">SAMN05421749_10557</name>
</gene>
<proteinExistence type="predicted"/>
<protein>
    <submittedName>
        <fullName evidence="1">Uncharacterized protein</fullName>
    </submittedName>
</protein>
<dbReference type="EMBL" id="FMYK01000005">
    <property type="protein sequence ID" value="SDC42292.1"/>
    <property type="molecule type" value="Genomic_DNA"/>
</dbReference>
<dbReference type="AlphaFoldDB" id="A0A1G6LFT8"/>
<sequence>MNTEQLVERLIAFAEAGNQQKIQLENGTIIQGWVMEITDEALLISSGYSDKVGKDQWINHQDLLTAKLFYWDNQCDAWQAFHIAQ</sequence>
<evidence type="ECO:0000313" key="1">
    <source>
        <dbReference type="EMBL" id="SDC42292.1"/>
    </source>
</evidence>
<accession>A0A1G6LFT8</accession>
<dbReference type="OrthoDB" id="6699058at2"/>
<organism evidence="1 2">
    <name type="scientific">Acinetobacter marinus</name>
    <dbReference type="NCBI Taxonomy" id="281375"/>
    <lineage>
        <taxon>Bacteria</taxon>
        <taxon>Pseudomonadati</taxon>
        <taxon>Pseudomonadota</taxon>
        <taxon>Gammaproteobacteria</taxon>
        <taxon>Moraxellales</taxon>
        <taxon>Moraxellaceae</taxon>
        <taxon>Acinetobacter</taxon>
    </lineage>
</organism>
<evidence type="ECO:0000313" key="2">
    <source>
        <dbReference type="Proteomes" id="UP000242317"/>
    </source>
</evidence>
<keyword evidence="2" id="KW-1185">Reference proteome</keyword>
<name>A0A1G6LFT8_9GAMM</name>